<sequence>MKKLVAILVITGMVLMGGTAVSAAPADGGPMLDPVLGDMD</sequence>
<evidence type="ECO:0000313" key="3">
    <source>
        <dbReference type="Proteomes" id="UP001500866"/>
    </source>
</evidence>
<feature type="chain" id="PRO_5046136762" description="Phosphatase" evidence="1">
    <location>
        <begin position="24"/>
        <end position="40"/>
    </location>
</feature>
<dbReference type="EMBL" id="BAAADS010000016">
    <property type="protein sequence ID" value="GAA0605103.1"/>
    <property type="molecule type" value="Genomic_DNA"/>
</dbReference>
<dbReference type="RefSeq" id="WP_343813160.1">
    <property type="nucleotide sequence ID" value="NZ_BAAADS010000016.1"/>
</dbReference>
<dbReference type="Proteomes" id="UP001500866">
    <property type="component" value="Unassembled WGS sequence"/>
</dbReference>
<organism evidence="2 3">
    <name type="scientific">Virgibacillus siamensis</name>
    <dbReference type="NCBI Taxonomy" id="480071"/>
    <lineage>
        <taxon>Bacteria</taxon>
        <taxon>Bacillati</taxon>
        <taxon>Bacillota</taxon>
        <taxon>Bacilli</taxon>
        <taxon>Bacillales</taxon>
        <taxon>Bacillaceae</taxon>
        <taxon>Virgibacillus</taxon>
    </lineage>
</organism>
<reference evidence="2 3" key="1">
    <citation type="journal article" date="2019" name="Int. J. Syst. Evol. Microbiol.">
        <title>The Global Catalogue of Microorganisms (GCM) 10K type strain sequencing project: providing services to taxonomists for standard genome sequencing and annotation.</title>
        <authorList>
            <consortium name="The Broad Institute Genomics Platform"/>
            <consortium name="The Broad Institute Genome Sequencing Center for Infectious Disease"/>
            <person name="Wu L."/>
            <person name="Ma J."/>
        </authorList>
    </citation>
    <scope>NUCLEOTIDE SEQUENCE [LARGE SCALE GENOMIC DNA]</scope>
    <source>
        <strain evidence="2 3">JCM 15395</strain>
    </source>
</reference>
<comment type="caution">
    <text evidence="2">The sequence shown here is derived from an EMBL/GenBank/DDBJ whole genome shotgun (WGS) entry which is preliminary data.</text>
</comment>
<evidence type="ECO:0000313" key="2">
    <source>
        <dbReference type="EMBL" id="GAA0605103.1"/>
    </source>
</evidence>
<gene>
    <name evidence="2" type="ORF">GCM10009001_22950</name>
</gene>
<keyword evidence="3" id="KW-1185">Reference proteome</keyword>
<proteinExistence type="predicted"/>
<evidence type="ECO:0008006" key="4">
    <source>
        <dbReference type="Google" id="ProtNLM"/>
    </source>
</evidence>
<evidence type="ECO:0000256" key="1">
    <source>
        <dbReference type="SAM" id="SignalP"/>
    </source>
</evidence>
<accession>A0ABN1G720</accession>
<name>A0ABN1G720_9BACI</name>
<keyword evidence="1" id="KW-0732">Signal</keyword>
<feature type="signal peptide" evidence="1">
    <location>
        <begin position="1"/>
        <end position="23"/>
    </location>
</feature>
<protein>
    <recommendedName>
        <fullName evidence="4">Phosphatase</fullName>
    </recommendedName>
</protein>